<name>A0A3B0MHC3_9GAMM</name>
<dbReference type="GO" id="GO:0019213">
    <property type="term" value="F:deacetylase activity"/>
    <property type="evidence" value="ECO:0007669"/>
    <property type="project" value="InterPro"/>
</dbReference>
<feature type="transmembrane region" description="Helical" evidence="1">
    <location>
        <begin position="163"/>
        <end position="191"/>
    </location>
</feature>
<feature type="transmembrane region" description="Helical" evidence="1">
    <location>
        <begin position="12"/>
        <end position="38"/>
    </location>
</feature>
<dbReference type="EMBL" id="UFQR01000004">
    <property type="protein sequence ID" value="SSW95399.1"/>
    <property type="molecule type" value="Genomic_DNA"/>
</dbReference>
<gene>
    <name evidence="2" type="ORF">ARTV_1257</name>
</gene>
<keyword evidence="1" id="KW-0812">Transmembrane</keyword>
<dbReference type="SUPFAM" id="SSF51556">
    <property type="entry name" value="Metallo-dependent hydrolases"/>
    <property type="match status" value="1"/>
</dbReference>
<dbReference type="PANTHER" id="PTHR42717">
    <property type="entry name" value="DIHYDROOROTASE-RELATED"/>
    <property type="match status" value="1"/>
</dbReference>
<proteinExistence type="predicted"/>
<dbReference type="NCBIfam" id="TIGR03583">
    <property type="entry name" value="EF_0837"/>
    <property type="match status" value="1"/>
</dbReference>
<dbReference type="InterPro" id="IPR011059">
    <property type="entry name" value="Metal-dep_hydrolase_composite"/>
</dbReference>
<feature type="transmembrane region" description="Helical" evidence="1">
    <location>
        <begin position="115"/>
        <end position="136"/>
    </location>
</feature>
<dbReference type="Pfam" id="PF14187">
    <property type="entry name" value="DUF4310"/>
    <property type="match status" value="1"/>
</dbReference>
<evidence type="ECO:0000313" key="2">
    <source>
        <dbReference type="EMBL" id="SSW95399.1"/>
    </source>
</evidence>
<dbReference type="EC" id="3.1.1.-" evidence="2"/>
<dbReference type="AlphaFoldDB" id="A0A3B0MHC3"/>
<sequence>MTTEINKKDFWYAEWSFSLFVGLLSAGIFAGAHMYVVYGFGAFNEVAFVAMLRSGLDTGVFGAVAEFGASFLFARIIEGSLVGILDIGGALQTGLGLGVPALLLASGMNFLVTNFWASLMTGLVLGIVIGCIIIFARKFTVGQTNSTFGADVMMGAVNTSGRFLGPLIILAAMAASIPIGIGSLIGSLLFYIWKKQIAGGAILGAMVLGYFFPIAAQISKKIKKAIMNDLIIKQGKLINGQIVDILVRDSKIVAIGPDAAKEQQATKTIDLKGQLYISAGWIDAHTHCYPESPIYFDEPDLAGASCGVTTLVDAGSVGANDIDHFFAITRKVKTNVYSLLNIAKTGIIAQNELADMQQIEEASLQKAIADHPEFVVGIKARMSKSVVVENGITPLVKAKEIQKKSGLPLMVHIGNNPSNLDDIADLLTKGDIITHCFNGRPNRILDDNGNLKPSIQRALARGVILDVGHGGESFSFKVAEQALRIGTYPDIISSDIYHKNRINGPVYSLAFVMTKFLFMGFSIQQIIDCVTKKAADLLHLKGKGYLDVGMHADFTIFDLKEERTELSDAEGEVRFGSHKFVTVVAIVGGTAIVSTESESEYAIDL</sequence>
<feature type="transmembrane region" description="Helical" evidence="1">
    <location>
        <begin position="84"/>
        <end position="103"/>
    </location>
</feature>
<dbReference type="SUPFAM" id="SSF51338">
    <property type="entry name" value="Composite domain of metallo-dependent hydrolases"/>
    <property type="match status" value="2"/>
</dbReference>
<feature type="transmembrane region" description="Helical" evidence="1">
    <location>
        <begin position="58"/>
        <end position="77"/>
    </location>
</feature>
<keyword evidence="2" id="KW-0378">Hydrolase</keyword>
<reference evidence="2" key="1">
    <citation type="submission" date="2018-04" db="EMBL/GenBank/DDBJ databases">
        <authorList>
            <person name="Go L.Y."/>
            <person name="Mitchell J.A."/>
        </authorList>
    </citation>
    <scope>NUCLEOTIDE SEQUENCE</scope>
    <source>
        <strain evidence="2">ARTV</strain>
    </source>
</reference>
<accession>A0A3B0MHC3</accession>
<dbReference type="InterPro" id="IPR020043">
    <property type="entry name" value="Deacetylase_Atu3266-like"/>
</dbReference>
<evidence type="ECO:0000256" key="1">
    <source>
        <dbReference type="SAM" id="Phobius"/>
    </source>
</evidence>
<dbReference type="Gene3D" id="3.20.20.140">
    <property type="entry name" value="Metal-dependent hydrolases"/>
    <property type="match status" value="1"/>
</dbReference>
<dbReference type="InterPro" id="IPR032466">
    <property type="entry name" value="Metal_Hydrolase"/>
</dbReference>
<feature type="transmembrane region" description="Helical" evidence="1">
    <location>
        <begin position="197"/>
        <end position="218"/>
    </location>
</feature>
<dbReference type="InterPro" id="IPR025456">
    <property type="entry name" value="DUF4310"/>
</dbReference>
<dbReference type="InterPro" id="IPR047601">
    <property type="entry name" value="EF_0837-like"/>
</dbReference>
<dbReference type="NCBIfam" id="TIGR03579">
    <property type="entry name" value="EF_0833"/>
    <property type="match status" value="1"/>
</dbReference>
<dbReference type="Pfam" id="PF22647">
    <property type="entry name" value="EF_0837-like_N"/>
    <property type="match status" value="1"/>
</dbReference>
<keyword evidence="1" id="KW-0472">Membrane</keyword>
<keyword evidence="1" id="KW-1133">Transmembrane helix</keyword>
<dbReference type="GO" id="GO:0016810">
    <property type="term" value="F:hydrolase activity, acting on carbon-nitrogen (but not peptide) bonds"/>
    <property type="evidence" value="ECO:0007669"/>
    <property type="project" value="InterPro"/>
</dbReference>
<dbReference type="Gene3D" id="2.30.40.10">
    <property type="entry name" value="Urease, subunit C, domain 1"/>
    <property type="match status" value="1"/>
</dbReference>
<dbReference type="NCBIfam" id="NF006689">
    <property type="entry name" value="PRK09237.1"/>
    <property type="match status" value="1"/>
</dbReference>
<dbReference type="PANTHER" id="PTHR42717:SF1">
    <property type="entry name" value="IMIDAZOLONEPROPIONASE AND RELATED AMIDOHYDROLASES"/>
    <property type="match status" value="1"/>
</dbReference>
<organism evidence="2">
    <name type="scientific">Arsenophonus endosymbiont of Trialeurodes vaporariorum</name>
    <dbReference type="NCBI Taxonomy" id="235567"/>
    <lineage>
        <taxon>Bacteria</taxon>
        <taxon>Pseudomonadati</taxon>
        <taxon>Pseudomonadota</taxon>
        <taxon>Gammaproteobacteria</taxon>
        <taxon>Enterobacterales</taxon>
        <taxon>Morganellaceae</taxon>
        <taxon>Arsenophonus</taxon>
    </lineage>
</organism>
<protein>
    <submittedName>
        <fullName evidence="2">Deacetylase</fullName>
        <ecNumber evidence="2">3.1.1.-</ecNumber>
    </submittedName>
</protein>